<dbReference type="SUPFAM" id="SSF50475">
    <property type="entry name" value="FMN-binding split barrel"/>
    <property type="match status" value="1"/>
</dbReference>
<dbReference type="EMBL" id="JAIXMP010000040">
    <property type="protein sequence ID" value="KAI9248002.1"/>
    <property type="molecule type" value="Genomic_DNA"/>
</dbReference>
<sequence>MTSTSWKTFLSKQLKTNIEQQGLSSTYTSLATVRADGTPANRTVVFRGFAGEDHHSETGWQSELLTMTSAKRSRKMADIAHQPIVEVNWFMGGTQEQFRIHGKCYAVQSNTTAQDLKELEGAVTKINNVKNSSDNQNLATRAFLTRLGDKNNNNTLDWQAERLRQWYRMHDKLRGTFPSSTNDSEPLEIHDMDDQGWFVNHDKEKQRLLEEGYENFALLVIKVECIDHVELNSGAHSIFKQDENGQWIYKKLTSSL</sequence>
<dbReference type="InterPro" id="IPR024624">
    <property type="entry name" value="Pyridox_Oxase_Alr4036_FMN-bd"/>
</dbReference>
<dbReference type="Gene3D" id="2.30.110.10">
    <property type="entry name" value="Electron Transport, Fmn-binding Protein, Chain A"/>
    <property type="match status" value="1"/>
</dbReference>
<dbReference type="GO" id="GO:0010181">
    <property type="term" value="F:FMN binding"/>
    <property type="evidence" value="ECO:0007669"/>
    <property type="project" value="InterPro"/>
</dbReference>
<gene>
    <name evidence="2" type="ORF">BDA99DRAFT_525519</name>
</gene>
<evidence type="ECO:0000313" key="2">
    <source>
        <dbReference type="EMBL" id="KAI9248002.1"/>
    </source>
</evidence>
<organism evidence="2 3">
    <name type="scientific">Phascolomyces articulosus</name>
    <dbReference type="NCBI Taxonomy" id="60185"/>
    <lineage>
        <taxon>Eukaryota</taxon>
        <taxon>Fungi</taxon>
        <taxon>Fungi incertae sedis</taxon>
        <taxon>Mucoromycota</taxon>
        <taxon>Mucoromycotina</taxon>
        <taxon>Mucoromycetes</taxon>
        <taxon>Mucorales</taxon>
        <taxon>Lichtheimiaceae</taxon>
        <taxon>Phascolomyces</taxon>
    </lineage>
</organism>
<dbReference type="Proteomes" id="UP001209540">
    <property type="component" value="Unassembled WGS sequence"/>
</dbReference>
<protein>
    <submittedName>
        <fullName evidence="2">Pyridoxamine 5'-phosphate oxidase-domain-containing protein</fullName>
    </submittedName>
</protein>
<name>A0AAD5JPM4_9FUNG</name>
<dbReference type="Pfam" id="PF12766">
    <property type="entry name" value="Pyridox_oxase_2"/>
    <property type="match status" value="1"/>
</dbReference>
<comment type="caution">
    <text evidence="2">The sequence shown here is derived from an EMBL/GenBank/DDBJ whole genome shotgun (WGS) entry which is preliminary data.</text>
</comment>
<keyword evidence="3" id="KW-1185">Reference proteome</keyword>
<dbReference type="InterPro" id="IPR012349">
    <property type="entry name" value="Split_barrel_FMN-bd"/>
</dbReference>
<dbReference type="PANTHER" id="PTHR28243:SF1">
    <property type="entry name" value="PYRIDOXAMINE 5'-PHOSPHATE OXIDASE ALR4036 FAMILY FMN-BINDING DOMAIN-CONTAINING PROTEIN"/>
    <property type="match status" value="1"/>
</dbReference>
<dbReference type="AlphaFoldDB" id="A0AAD5JPM4"/>
<reference evidence="2" key="2">
    <citation type="submission" date="2023-02" db="EMBL/GenBank/DDBJ databases">
        <authorList>
            <consortium name="DOE Joint Genome Institute"/>
            <person name="Mondo S.J."/>
            <person name="Chang Y."/>
            <person name="Wang Y."/>
            <person name="Ahrendt S."/>
            <person name="Andreopoulos W."/>
            <person name="Barry K."/>
            <person name="Beard J."/>
            <person name="Benny G.L."/>
            <person name="Blankenship S."/>
            <person name="Bonito G."/>
            <person name="Cuomo C."/>
            <person name="Desiro A."/>
            <person name="Gervers K.A."/>
            <person name="Hundley H."/>
            <person name="Kuo A."/>
            <person name="LaButti K."/>
            <person name="Lang B.F."/>
            <person name="Lipzen A."/>
            <person name="O'Donnell K."/>
            <person name="Pangilinan J."/>
            <person name="Reynolds N."/>
            <person name="Sandor L."/>
            <person name="Smith M.W."/>
            <person name="Tsang A."/>
            <person name="Grigoriev I.V."/>
            <person name="Stajich J.E."/>
            <person name="Spatafora J.W."/>
        </authorList>
    </citation>
    <scope>NUCLEOTIDE SEQUENCE</scope>
    <source>
        <strain evidence="2">RSA 2281</strain>
    </source>
</reference>
<reference evidence="2" key="1">
    <citation type="journal article" date="2022" name="IScience">
        <title>Evolution of zygomycete secretomes and the origins of terrestrial fungal ecologies.</title>
        <authorList>
            <person name="Chang Y."/>
            <person name="Wang Y."/>
            <person name="Mondo S."/>
            <person name="Ahrendt S."/>
            <person name="Andreopoulos W."/>
            <person name="Barry K."/>
            <person name="Beard J."/>
            <person name="Benny G.L."/>
            <person name="Blankenship S."/>
            <person name="Bonito G."/>
            <person name="Cuomo C."/>
            <person name="Desiro A."/>
            <person name="Gervers K.A."/>
            <person name="Hundley H."/>
            <person name="Kuo A."/>
            <person name="LaButti K."/>
            <person name="Lang B.F."/>
            <person name="Lipzen A."/>
            <person name="O'Donnell K."/>
            <person name="Pangilinan J."/>
            <person name="Reynolds N."/>
            <person name="Sandor L."/>
            <person name="Smith M.E."/>
            <person name="Tsang A."/>
            <person name="Grigoriev I.V."/>
            <person name="Stajich J.E."/>
            <person name="Spatafora J.W."/>
        </authorList>
    </citation>
    <scope>NUCLEOTIDE SEQUENCE</scope>
    <source>
        <strain evidence="2">RSA 2281</strain>
    </source>
</reference>
<evidence type="ECO:0000313" key="3">
    <source>
        <dbReference type="Proteomes" id="UP001209540"/>
    </source>
</evidence>
<accession>A0AAD5JPM4</accession>
<evidence type="ECO:0000259" key="1">
    <source>
        <dbReference type="Pfam" id="PF12766"/>
    </source>
</evidence>
<feature type="domain" description="Pyridoxamine 5'-phosphate oxidase Alr4036 family FMN-binding" evidence="1">
    <location>
        <begin position="4"/>
        <end position="107"/>
    </location>
</feature>
<proteinExistence type="predicted"/>
<dbReference type="PANTHER" id="PTHR28243">
    <property type="entry name" value="AGL049CP"/>
    <property type="match status" value="1"/>
</dbReference>